<feature type="domain" description="Histidine kinase/HSP90-like ATPase" evidence="10">
    <location>
        <begin position="509"/>
        <end position="591"/>
    </location>
</feature>
<dbReference type="Pfam" id="PF07730">
    <property type="entry name" value="HisKA_3"/>
    <property type="match status" value="1"/>
</dbReference>
<keyword evidence="9" id="KW-1133">Transmembrane helix</keyword>
<gene>
    <name evidence="12" type="ORF">BDZ31_004275</name>
</gene>
<dbReference type="InterPro" id="IPR003594">
    <property type="entry name" value="HATPase_dom"/>
</dbReference>
<keyword evidence="6 12" id="KW-0418">Kinase</keyword>
<keyword evidence="8" id="KW-0902">Two-component regulatory system</keyword>
<evidence type="ECO:0000256" key="2">
    <source>
        <dbReference type="ARBA" id="ARBA00012438"/>
    </source>
</evidence>
<keyword evidence="9" id="KW-0812">Transmembrane</keyword>
<dbReference type="GO" id="GO:0005524">
    <property type="term" value="F:ATP binding"/>
    <property type="evidence" value="ECO:0007669"/>
    <property type="project" value="UniProtKB-KW"/>
</dbReference>
<organism evidence="12 13">
    <name type="scientific">Conexibacter arvalis</name>
    <dbReference type="NCBI Taxonomy" id="912552"/>
    <lineage>
        <taxon>Bacteria</taxon>
        <taxon>Bacillati</taxon>
        <taxon>Actinomycetota</taxon>
        <taxon>Thermoleophilia</taxon>
        <taxon>Solirubrobacterales</taxon>
        <taxon>Conexibacteraceae</taxon>
        <taxon>Conexibacter</taxon>
    </lineage>
</organism>
<keyword evidence="7" id="KW-0067">ATP-binding</keyword>
<dbReference type="EMBL" id="JACHNU010000008">
    <property type="protein sequence ID" value="MBB4664660.1"/>
    <property type="molecule type" value="Genomic_DNA"/>
</dbReference>
<dbReference type="EC" id="2.7.13.3" evidence="2"/>
<feature type="transmembrane region" description="Helical" evidence="9">
    <location>
        <begin position="70"/>
        <end position="89"/>
    </location>
</feature>
<accession>A0A840IL70</accession>
<dbReference type="GO" id="GO:0046983">
    <property type="term" value="F:protein dimerization activity"/>
    <property type="evidence" value="ECO:0007669"/>
    <property type="project" value="InterPro"/>
</dbReference>
<evidence type="ECO:0000256" key="8">
    <source>
        <dbReference type="ARBA" id="ARBA00023012"/>
    </source>
</evidence>
<keyword evidence="3" id="KW-0597">Phosphoprotein</keyword>
<dbReference type="GO" id="GO:0016020">
    <property type="term" value="C:membrane"/>
    <property type="evidence" value="ECO:0007669"/>
    <property type="project" value="InterPro"/>
</dbReference>
<evidence type="ECO:0000256" key="4">
    <source>
        <dbReference type="ARBA" id="ARBA00022679"/>
    </source>
</evidence>
<evidence type="ECO:0000256" key="5">
    <source>
        <dbReference type="ARBA" id="ARBA00022741"/>
    </source>
</evidence>
<dbReference type="InterPro" id="IPR036890">
    <property type="entry name" value="HATPase_C_sf"/>
</dbReference>
<dbReference type="Proteomes" id="UP000585272">
    <property type="component" value="Unassembled WGS sequence"/>
</dbReference>
<feature type="transmembrane region" description="Helical" evidence="9">
    <location>
        <begin position="12"/>
        <end position="30"/>
    </location>
</feature>
<feature type="transmembrane region" description="Helical" evidence="9">
    <location>
        <begin position="238"/>
        <end position="259"/>
    </location>
</feature>
<sequence length="593" mass="62284">MSPAGLTPAKRAAITAIGFAGVLGAAWTIVAVLTSEHTSPKWLVLALMLTIGGSFTATGMYAWARRPDSWFGLQLSLVGLTTFLTALSASDDDLLFTLGVLVGSLSSAVMIHALLGFPTGRLRSRGERAYVGAVYALCTVGPLALLLVTAPAPDLPRNVLLVEENARLGDVIDAILRGGSLAAAIGAVALLVLRWQRATIPERRLLAPVLWSGVATTGALALSLAGQMLDLPGRLLNVFDFIGLFLFGSIPLAFVTGIVRQNLSRGHSVGRLVSRLGAAQAGRGAASLRDALAIALHDRSLSIAYWMPAGTGGEGRYVDAAGQPVALPRPGSGRSFTEVEREGRKVAAIVHDGSLDEEPELVQAAGAAAALALENERLDAELRVQIAEVRASRARLLDVVTRERRRIERDLHDGAQQRLVALALTLGIAEQQVGADPEQAKALIREARDEARLALEELRELARGIHPAILTDRGLRPALEALASRAPLPVALADVPEERLPPPVEGAAYFVVAEALANVAKYAEASHAEVIVQRLNGHAVVEVRDDGVGGADPASGSGLRGLEDRLSALDGRLAVFSPSGRGTTIRAEIPCAS</sequence>
<dbReference type="InterPro" id="IPR050482">
    <property type="entry name" value="Sensor_HK_TwoCompSys"/>
</dbReference>
<dbReference type="PANTHER" id="PTHR24421">
    <property type="entry name" value="NITRATE/NITRITE SENSOR PROTEIN NARX-RELATED"/>
    <property type="match status" value="1"/>
</dbReference>
<keyword evidence="9" id="KW-0472">Membrane</keyword>
<dbReference type="Gene3D" id="3.30.565.10">
    <property type="entry name" value="Histidine kinase-like ATPase, C-terminal domain"/>
    <property type="match status" value="1"/>
</dbReference>
<dbReference type="CDD" id="cd16917">
    <property type="entry name" value="HATPase_UhpB-NarQ-NarX-like"/>
    <property type="match status" value="1"/>
</dbReference>
<keyword evidence="5" id="KW-0547">Nucleotide-binding</keyword>
<protein>
    <recommendedName>
        <fullName evidence="2">histidine kinase</fullName>
        <ecNumber evidence="2">2.7.13.3</ecNumber>
    </recommendedName>
</protein>
<dbReference type="SUPFAM" id="SSF55874">
    <property type="entry name" value="ATPase domain of HSP90 chaperone/DNA topoisomerase II/histidine kinase"/>
    <property type="match status" value="1"/>
</dbReference>
<dbReference type="RefSeq" id="WP_183344897.1">
    <property type="nucleotide sequence ID" value="NZ_JACHNU010000008.1"/>
</dbReference>
<feature type="transmembrane region" description="Helical" evidence="9">
    <location>
        <begin position="42"/>
        <end position="63"/>
    </location>
</feature>
<evidence type="ECO:0000256" key="1">
    <source>
        <dbReference type="ARBA" id="ARBA00000085"/>
    </source>
</evidence>
<dbReference type="PANTHER" id="PTHR24421:SF10">
    <property type="entry name" value="NITRATE_NITRITE SENSOR PROTEIN NARQ"/>
    <property type="match status" value="1"/>
</dbReference>
<evidence type="ECO:0000313" key="12">
    <source>
        <dbReference type="EMBL" id="MBB4664660.1"/>
    </source>
</evidence>
<feature type="transmembrane region" description="Helical" evidence="9">
    <location>
        <begin position="205"/>
        <end position="226"/>
    </location>
</feature>
<dbReference type="Gene3D" id="1.20.5.1930">
    <property type="match status" value="1"/>
</dbReference>
<evidence type="ECO:0000256" key="9">
    <source>
        <dbReference type="SAM" id="Phobius"/>
    </source>
</evidence>
<dbReference type="Pfam" id="PF02518">
    <property type="entry name" value="HATPase_c"/>
    <property type="match status" value="1"/>
</dbReference>
<dbReference type="AlphaFoldDB" id="A0A840IL70"/>
<comment type="caution">
    <text evidence="12">The sequence shown here is derived from an EMBL/GenBank/DDBJ whole genome shotgun (WGS) entry which is preliminary data.</text>
</comment>
<reference evidence="12 13" key="1">
    <citation type="submission" date="2020-08" db="EMBL/GenBank/DDBJ databases">
        <title>Genomic Encyclopedia of Archaeal and Bacterial Type Strains, Phase II (KMG-II): from individual species to whole genera.</title>
        <authorList>
            <person name="Goeker M."/>
        </authorList>
    </citation>
    <scope>NUCLEOTIDE SEQUENCE [LARGE SCALE GENOMIC DNA]</scope>
    <source>
        <strain evidence="12 13">DSM 23288</strain>
    </source>
</reference>
<comment type="catalytic activity">
    <reaction evidence="1">
        <text>ATP + protein L-histidine = ADP + protein N-phospho-L-histidine.</text>
        <dbReference type="EC" id="2.7.13.3"/>
    </reaction>
</comment>
<keyword evidence="13" id="KW-1185">Reference proteome</keyword>
<evidence type="ECO:0000259" key="10">
    <source>
        <dbReference type="Pfam" id="PF02518"/>
    </source>
</evidence>
<dbReference type="InterPro" id="IPR011712">
    <property type="entry name" value="Sig_transdc_His_kin_sub3_dim/P"/>
</dbReference>
<feature type="transmembrane region" description="Helical" evidence="9">
    <location>
        <begin position="95"/>
        <end position="117"/>
    </location>
</feature>
<proteinExistence type="predicted"/>
<evidence type="ECO:0000256" key="3">
    <source>
        <dbReference type="ARBA" id="ARBA00022553"/>
    </source>
</evidence>
<keyword evidence="4" id="KW-0808">Transferase</keyword>
<dbReference type="GO" id="GO:0000155">
    <property type="term" value="F:phosphorelay sensor kinase activity"/>
    <property type="evidence" value="ECO:0007669"/>
    <property type="project" value="InterPro"/>
</dbReference>
<feature type="domain" description="Signal transduction histidine kinase subgroup 3 dimerisation and phosphoacceptor" evidence="11">
    <location>
        <begin position="403"/>
        <end position="468"/>
    </location>
</feature>
<name>A0A840IL70_9ACTN</name>
<feature type="transmembrane region" description="Helical" evidence="9">
    <location>
        <begin position="171"/>
        <end position="193"/>
    </location>
</feature>
<feature type="transmembrane region" description="Helical" evidence="9">
    <location>
        <begin position="129"/>
        <end position="151"/>
    </location>
</feature>
<evidence type="ECO:0000256" key="7">
    <source>
        <dbReference type="ARBA" id="ARBA00022840"/>
    </source>
</evidence>
<evidence type="ECO:0000313" key="13">
    <source>
        <dbReference type="Proteomes" id="UP000585272"/>
    </source>
</evidence>
<evidence type="ECO:0000256" key="6">
    <source>
        <dbReference type="ARBA" id="ARBA00022777"/>
    </source>
</evidence>
<evidence type="ECO:0000259" key="11">
    <source>
        <dbReference type="Pfam" id="PF07730"/>
    </source>
</evidence>